<protein>
    <submittedName>
        <fullName evidence="2">Uncharacterized protein</fullName>
    </submittedName>
</protein>
<keyword evidence="3" id="KW-1185">Reference proteome</keyword>
<dbReference type="HOGENOM" id="CLU_1904401_0_0_14"/>
<dbReference type="AlphaFoldDB" id="H6N662"/>
<sequence>MGFLSSKAILGLVGGATVVSVGGGYFLFSNGKSLFKKKTGSFCVTPAPHQGSFGGCLITFKEEGKFKEYLESQGKSSYNKEATGLEEALSKARKAYESGLTAFVYLDSGSQGSGAKWVFPDNLQEAWRKANPS</sequence>
<keyword evidence="1" id="KW-0472">Membrane</keyword>
<organism evidence="2 3">
    <name type="scientific">Mycoplasma haemocanis (strain Illinois)</name>
    <dbReference type="NCBI Taxonomy" id="1111676"/>
    <lineage>
        <taxon>Bacteria</taxon>
        <taxon>Bacillati</taxon>
        <taxon>Mycoplasmatota</taxon>
        <taxon>Mollicutes</taxon>
        <taxon>Mycoplasmataceae</taxon>
        <taxon>Mycoplasma</taxon>
    </lineage>
</organism>
<reference evidence="2 3" key="1">
    <citation type="journal article" date="2012" name="J. Bacteriol.">
        <title>Complete genome sequence of Mycoplasma haemocanis strain Illinois.</title>
        <authorList>
            <person name="do Nascimento N.C."/>
            <person name="Guimaraes A.M."/>
            <person name="Santos A.P."/>
            <person name="Sanmiguel P.J."/>
            <person name="Messick J.B."/>
        </authorList>
    </citation>
    <scope>NUCLEOTIDE SEQUENCE [LARGE SCALE GENOMIC DNA]</scope>
    <source>
        <strain evidence="2 3">Illinois</strain>
    </source>
</reference>
<evidence type="ECO:0000313" key="2">
    <source>
        <dbReference type="EMBL" id="AEW45134.1"/>
    </source>
</evidence>
<dbReference type="EMBL" id="CP003199">
    <property type="protein sequence ID" value="AEW45134.1"/>
    <property type="molecule type" value="Genomic_DNA"/>
</dbReference>
<gene>
    <name evidence="2" type="ordered locus">MHC_01340</name>
</gene>
<dbReference type="KEGG" id="mhe:MHC_01340"/>
<keyword evidence="1" id="KW-0812">Transmembrane</keyword>
<proteinExistence type="predicted"/>
<feature type="transmembrane region" description="Helical" evidence="1">
    <location>
        <begin position="6"/>
        <end position="28"/>
    </location>
</feature>
<dbReference type="STRING" id="1111676.MHC_01340"/>
<accession>H6N662</accession>
<evidence type="ECO:0000256" key="1">
    <source>
        <dbReference type="SAM" id="Phobius"/>
    </source>
</evidence>
<dbReference type="Proteomes" id="UP000009135">
    <property type="component" value="Chromosome"/>
</dbReference>
<keyword evidence="1" id="KW-1133">Transmembrane helix</keyword>
<name>H6N662_MYCHN</name>
<evidence type="ECO:0000313" key="3">
    <source>
        <dbReference type="Proteomes" id="UP000009135"/>
    </source>
</evidence>